<evidence type="ECO:0000256" key="8">
    <source>
        <dbReference type="ARBA" id="ARBA00022853"/>
    </source>
</evidence>
<dbReference type="SUPFAM" id="SSF57903">
    <property type="entry name" value="FYVE/PHD zinc finger"/>
    <property type="match status" value="1"/>
</dbReference>
<dbReference type="PROSITE" id="PS50157">
    <property type="entry name" value="ZINC_FINGER_C2H2_2"/>
    <property type="match status" value="1"/>
</dbReference>
<keyword evidence="14" id="KW-0539">Nucleus</keyword>
<comment type="subcellular location">
    <subcellularLocation>
        <location evidence="1">Nucleus</location>
    </subcellularLocation>
</comment>
<dbReference type="GO" id="GO:0006357">
    <property type="term" value="P:regulation of transcription by RNA polymerase II"/>
    <property type="evidence" value="ECO:0007669"/>
    <property type="project" value="TreeGrafter"/>
</dbReference>
<dbReference type="PANTHER" id="PTHR15856:SF27">
    <property type="entry name" value="PHD FINGER PROTEIN 20"/>
    <property type="match status" value="1"/>
</dbReference>
<evidence type="ECO:0000256" key="2">
    <source>
        <dbReference type="ARBA" id="ARBA00022553"/>
    </source>
</evidence>
<dbReference type="InterPro" id="IPR013087">
    <property type="entry name" value="Znf_C2H2_type"/>
</dbReference>
<feature type="domain" description="C2H2-type" evidence="18">
    <location>
        <begin position="457"/>
        <end position="487"/>
    </location>
</feature>
<feature type="compositionally biased region" description="Basic and acidic residues" evidence="17">
    <location>
        <begin position="147"/>
        <end position="224"/>
    </location>
</feature>
<keyword evidence="2" id="KW-0597">Phosphoprotein</keyword>
<proteinExistence type="predicted"/>
<evidence type="ECO:0000256" key="7">
    <source>
        <dbReference type="ARBA" id="ARBA00022843"/>
    </source>
</evidence>
<accession>A0A7L0B7W1</accession>
<evidence type="ECO:0000256" key="6">
    <source>
        <dbReference type="ARBA" id="ARBA00022833"/>
    </source>
</evidence>
<dbReference type="Gene3D" id="2.30.30.140">
    <property type="match status" value="2"/>
</dbReference>
<dbReference type="PROSITE" id="PS00028">
    <property type="entry name" value="ZINC_FINGER_C2H2_1"/>
    <property type="match status" value="1"/>
</dbReference>
<evidence type="ECO:0000313" key="19">
    <source>
        <dbReference type="EMBL" id="NXJ42466.1"/>
    </source>
</evidence>
<keyword evidence="12" id="KW-1015">Disulfide bond</keyword>
<dbReference type="GO" id="GO:0071339">
    <property type="term" value="C:MLL1 complex"/>
    <property type="evidence" value="ECO:0007669"/>
    <property type="project" value="TreeGrafter"/>
</dbReference>
<evidence type="ECO:0000256" key="5">
    <source>
        <dbReference type="ARBA" id="ARBA00022771"/>
    </source>
</evidence>
<dbReference type="Pfam" id="PF12618">
    <property type="entry name" value="PHF20_AT-hook"/>
    <property type="match status" value="1"/>
</dbReference>
<dbReference type="EMBL" id="VXAE01016287">
    <property type="protein sequence ID" value="NXJ42466.1"/>
    <property type="molecule type" value="Genomic_DNA"/>
</dbReference>
<feature type="compositionally biased region" description="Polar residues" evidence="17">
    <location>
        <begin position="418"/>
        <end position="432"/>
    </location>
</feature>
<keyword evidence="13" id="KW-0804">Transcription</keyword>
<dbReference type="CDD" id="cd20104">
    <property type="entry name" value="MBT_PHF20L1-like"/>
    <property type="match status" value="1"/>
</dbReference>
<dbReference type="FunFam" id="2.30.30.140:FF:000049">
    <property type="entry name" value="PHD finger protein 20 (Predicted)"/>
    <property type="match status" value="1"/>
</dbReference>
<keyword evidence="8" id="KW-0156">Chromatin regulator</keyword>
<evidence type="ECO:0000256" key="16">
    <source>
        <dbReference type="PROSITE-ProRule" id="PRU00042"/>
    </source>
</evidence>
<evidence type="ECO:0000256" key="12">
    <source>
        <dbReference type="ARBA" id="ARBA00023157"/>
    </source>
</evidence>
<dbReference type="Pfam" id="PF18115">
    <property type="entry name" value="Tudor_3"/>
    <property type="match status" value="1"/>
</dbReference>
<comment type="caution">
    <text evidence="19">The sequence shown here is derived from an EMBL/GenBank/DDBJ whole genome shotgun (WGS) entry which is preliminary data.</text>
</comment>
<feature type="compositionally biased region" description="Polar residues" evidence="17">
    <location>
        <begin position="583"/>
        <end position="593"/>
    </location>
</feature>
<keyword evidence="5 16" id="KW-0863">Zinc-finger</keyword>
<dbReference type="PROSITE" id="PS01359">
    <property type="entry name" value="ZF_PHD_1"/>
    <property type="match status" value="1"/>
</dbReference>
<dbReference type="InterPro" id="IPR019786">
    <property type="entry name" value="Zinc_finger_PHD-type_CS"/>
</dbReference>
<dbReference type="CDD" id="cd20453">
    <property type="entry name" value="Tudor_PHF20"/>
    <property type="match status" value="1"/>
</dbReference>
<sequence>MTKHPPNRRGINFEVGAQLEARDRLKNWYPAHIEEIDYEEGKVLIHFKRWNHRYDEWFCWDSPYLRPLEKIQLRKEGLHEEEGCAGFHINDQVLACWSDCRFYPAKVTSVNKDGTYTVKFYDGVVQTVKNIHVKAFSKDQNIVGNAKPKERGNEIPSSPEKREKFKEQRKATGNAKKDKDEKTLKTEKTVKQPDKEGKLIVISEKGKVSEKNISKNGKEDKENISENDMEYSVDTQIEKKPENDNVKSPQENAKETKRKRGRPPITPPTVNFCSLSKYVEPSSQTLQPITLELRRRKIPKGGDVPSKRPRIEKNLSQEKLKSSSDNPERDQIRRRSSRLSSSISHEILNTDHITASTEIQPLKDAISNQKESEKVQLEIPVESDRSFSEQGSPGNTSHSTVLSTDASLQEEKVEDTESSSVTVRTQEPSAATVTKPCRRADFLASKKAASVDQDHKFRCKFLDCSKSFRKAKLLHYHMKYLHGVEKAAESQQNPVKRNIQTRASLASEKANQERSKRGRTTTGSLSVKEHEKNKERKSKDYGRSKSKKKKKKKKRTKPEYSGSEENTDISQELSPEKSVVTKCISSNKSSAHPSTLLHCSDSGQHRGKSKTNEDDTLSESSMDSLLWSDDDCSQDVDVTTNPDEEVEESDFEIVRCVCEVKEENDFMIQCEECLCWQHGVCMGLLEDNVPEKYTCYICQDPPGQRSSLKYWYEKEWLSNGHMHGLAFLEENYSHQNAKKIVATHQLLGDVQRVIEVLHGLQLKMSILQNKEHPDLKLWCHPWKHITVDEKLHTKHIIHIEENCCKEEMASYRTWNGTVEKPSTIPSVEESYITSEHCYQKPRAYYPAIEQRLVVETRGSAMDDGVNRIRENGDDALSERFGWNLDREICKMENESKHNYSKVRESVSKKVAPEEAIEMKLLEKDKEGVVNSQLQWQLNLLAHVESLQDEVIHRMDFIEKELDVLESWLDYTGELEPPEPLARLPQLKHCIKQLITDLGKVQQIALCCST</sequence>
<feature type="region of interest" description="Disordered" evidence="17">
    <location>
        <begin position="502"/>
        <end position="620"/>
    </location>
</feature>
<keyword evidence="7" id="KW-0832">Ubl conjugation</keyword>
<dbReference type="InterPro" id="IPR002999">
    <property type="entry name" value="Tudor"/>
</dbReference>
<dbReference type="SMART" id="SM00333">
    <property type="entry name" value="TUDOR"/>
    <property type="match status" value="2"/>
</dbReference>
<dbReference type="FunFam" id="3.30.40.10:FF:000196">
    <property type="entry name" value="PHD finger protein 20 (Predicted)"/>
    <property type="match status" value="1"/>
</dbReference>
<feature type="compositionally biased region" description="Basic and acidic residues" evidence="17">
    <location>
        <begin position="236"/>
        <end position="245"/>
    </location>
</feature>
<dbReference type="Proteomes" id="UP000537039">
    <property type="component" value="Unassembled WGS sequence"/>
</dbReference>
<feature type="non-terminal residue" evidence="19">
    <location>
        <position position="1009"/>
    </location>
</feature>
<dbReference type="PANTHER" id="PTHR15856">
    <property type="entry name" value="PHD FINGER PROTEIN 20-RELATED"/>
    <property type="match status" value="1"/>
</dbReference>
<protein>
    <recommendedName>
        <fullName evidence="15">PHD finger protein 20</fullName>
    </recommendedName>
</protein>
<keyword evidence="3" id="KW-0479">Metal-binding</keyword>
<evidence type="ECO:0000313" key="20">
    <source>
        <dbReference type="Proteomes" id="UP000537039"/>
    </source>
</evidence>
<keyword evidence="9" id="KW-0007">Acetylation</keyword>
<evidence type="ECO:0000259" key="18">
    <source>
        <dbReference type="PROSITE" id="PS50157"/>
    </source>
</evidence>
<dbReference type="FunFam" id="2.30.30.140:FF:000043">
    <property type="entry name" value="PHD finger protein 20 (Predicted)"/>
    <property type="match status" value="1"/>
</dbReference>
<dbReference type="Pfam" id="PF20826">
    <property type="entry name" value="PHD_5"/>
    <property type="match status" value="1"/>
</dbReference>
<evidence type="ECO:0000256" key="15">
    <source>
        <dbReference type="ARBA" id="ARBA00068742"/>
    </source>
</evidence>
<evidence type="ECO:0000256" key="11">
    <source>
        <dbReference type="ARBA" id="ARBA00023125"/>
    </source>
</evidence>
<feature type="region of interest" description="Disordered" evidence="17">
    <location>
        <begin position="142"/>
        <end position="273"/>
    </location>
</feature>
<dbReference type="GO" id="GO:0003677">
    <property type="term" value="F:DNA binding"/>
    <property type="evidence" value="ECO:0007669"/>
    <property type="project" value="UniProtKB-KW"/>
</dbReference>
<feature type="compositionally biased region" description="Basic residues" evidence="17">
    <location>
        <begin position="544"/>
        <end position="556"/>
    </location>
</feature>
<dbReference type="AlphaFoldDB" id="A0A7L0B7W1"/>
<dbReference type="GO" id="GO:0006325">
    <property type="term" value="P:chromatin organization"/>
    <property type="evidence" value="ECO:0007669"/>
    <property type="project" value="UniProtKB-KW"/>
</dbReference>
<feature type="region of interest" description="Disordered" evidence="17">
    <location>
        <begin position="293"/>
        <end position="343"/>
    </location>
</feature>
<feature type="region of interest" description="Disordered" evidence="17">
    <location>
        <begin position="380"/>
        <end position="433"/>
    </location>
</feature>
<dbReference type="InterPro" id="IPR041297">
    <property type="entry name" value="Crb2_Tudor"/>
</dbReference>
<feature type="compositionally biased region" description="Basic and acidic residues" evidence="17">
    <location>
        <begin position="305"/>
        <end position="333"/>
    </location>
</feature>
<reference evidence="19 20" key="1">
    <citation type="submission" date="2019-09" db="EMBL/GenBank/DDBJ databases">
        <title>Bird 10,000 Genomes (B10K) Project - Family phase.</title>
        <authorList>
            <person name="Zhang G."/>
        </authorList>
    </citation>
    <scope>NUCLEOTIDE SEQUENCE [LARGE SCALE GENOMIC DNA]</scope>
    <source>
        <strain evidence="19">B10K-DU-001-47</strain>
        <tissue evidence="19">Muscle</tissue>
    </source>
</reference>
<keyword evidence="20" id="KW-1185">Reference proteome</keyword>
<keyword evidence="4" id="KW-0677">Repeat</keyword>
<evidence type="ECO:0000256" key="13">
    <source>
        <dbReference type="ARBA" id="ARBA00023163"/>
    </source>
</evidence>
<evidence type="ECO:0000256" key="9">
    <source>
        <dbReference type="ARBA" id="ARBA00022990"/>
    </source>
</evidence>
<evidence type="ECO:0000256" key="3">
    <source>
        <dbReference type="ARBA" id="ARBA00022723"/>
    </source>
</evidence>
<dbReference type="InterPro" id="IPR022255">
    <property type="entry name" value="PHF20_AT-hook"/>
</dbReference>
<dbReference type="InterPro" id="IPR013083">
    <property type="entry name" value="Znf_RING/FYVE/PHD"/>
</dbReference>
<evidence type="ECO:0000256" key="10">
    <source>
        <dbReference type="ARBA" id="ARBA00023015"/>
    </source>
</evidence>
<dbReference type="InterPro" id="IPR043449">
    <property type="entry name" value="PHF20-like"/>
</dbReference>
<organism evidence="19 20">
    <name type="scientific">Ciconia maguari</name>
    <dbReference type="NCBI Taxonomy" id="52777"/>
    <lineage>
        <taxon>Eukaryota</taxon>
        <taxon>Metazoa</taxon>
        <taxon>Chordata</taxon>
        <taxon>Craniata</taxon>
        <taxon>Vertebrata</taxon>
        <taxon>Euteleostomi</taxon>
        <taxon>Archelosauria</taxon>
        <taxon>Archosauria</taxon>
        <taxon>Dinosauria</taxon>
        <taxon>Saurischia</taxon>
        <taxon>Theropoda</taxon>
        <taxon>Coelurosauria</taxon>
        <taxon>Aves</taxon>
        <taxon>Neognathae</taxon>
        <taxon>Neoaves</taxon>
        <taxon>Aequornithes</taxon>
        <taxon>Ciconiiformes</taxon>
        <taxon>Ciconiidae</taxon>
        <taxon>Ciconia</taxon>
    </lineage>
</organism>
<feature type="compositionally biased region" description="Polar residues" evidence="17">
    <location>
        <begin position="388"/>
        <end position="407"/>
    </location>
</feature>
<keyword evidence="11" id="KW-0238">DNA-binding</keyword>
<evidence type="ECO:0000256" key="17">
    <source>
        <dbReference type="SAM" id="MobiDB-lite"/>
    </source>
</evidence>
<dbReference type="InterPro" id="IPR011011">
    <property type="entry name" value="Znf_FYVE_PHD"/>
</dbReference>
<feature type="non-terminal residue" evidence="19">
    <location>
        <position position="1"/>
    </location>
</feature>
<dbReference type="SUPFAM" id="SSF63748">
    <property type="entry name" value="Tudor/PWWP/MBT"/>
    <property type="match status" value="2"/>
</dbReference>
<feature type="compositionally biased region" description="Basic and acidic residues" evidence="17">
    <location>
        <begin position="527"/>
        <end position="543"/>
    </location>
</feature>
<evidence type="ECO:0000256" key="1">
    <source>
        <dbReference type="ARBA" id="ARBA00004123"/>
    </source>
</evidence>
<keyword evidence="10" id="KW-0805">Transcription regulation</keyword>
<dbReference type="GO" id="GO:0044545">
    <property type="term" value="C:NSL complex"/>
    <property type="evidence" value="ECO:0007669"/>
    <property type="project" value="TreeGrafter"/>
</dbReference>
<name>A0A7L0B7W1_9AVES</name>
<evidence type="ECO:0000256" key="4">
    <source>
        <dbReference type="ARBA" id="ARBA00022737"/>
    </source>
</evidence>
<keyword evidence="6" id="KW-0862">Zinc</keyword>
<evidence type="ECO:0000256" key="14">
    <source>
        <dbReference type="ARBA" id="ARBA00023242"/>
    </source>
</evidence>
<dbReference type="GO" id="GO:0008270">
    <property type="term" value="F:zinc ion binding"/>
    <property type="evidence" value="ECO:0007669"/>
    <property type="project" value="UniProtKB-KW"/>
</dbReference>
<dbReference type="Gene3D" id="3.30.40.10">
    <property type="entry name" value="Zinc/RING finger domain, C3HC4 (zinc finger)"/>
    <property type="match status" value="1"/>
</dbReference>
<gene>
    <name evidence="19" type="primary">Phf20</name>
    <name evidence="19" type="ORF">CICMAG_R12086</name>
</gene>